<evidence type="ECO:0000256" key="4">
    <source>
        <dbReference type="ARBA" id="ARBA00022840"/>
    </source>
</evidence>
<name>A0ABY6LL99_9ARAC</name>
<gene>
    <name evidence="5" type="ORF">LAZ67_21000187</name>
</gene>
<dbReference type="Proteomes" id="UP001235939">
    <property type="component" value="Chromosome 21"/>
</dbReference>
<evidence type="ECO:0000313" key="6">
    <source>
        <dbReference type="Proteomes" id="UP001235939"/>
    </source>
</evidence>
<evidence type="ECO:0000256" key="1">
    <source>
        <dbReference type="ARBA" id="ARBA00022563"/>
    </source>
</evidence>
<dbReference type="Pfam" id="PF01268">
    <property type="entry name" value="FTHFS"/>
    <property type="match status" value="1"/>
</dbReference>
<dbReference type="Gene3D" id="3.10.410.10">
    <property type="entry name" value="Formyltetrahydrofolate synthetase, domain 3"/>
    <property type="match status" value="2"/>
</dbReference>
<evidence type="ECO:0000256" key="2">
    <source>
        <dbReference type="ARBA" id="ARBA00022598"/>
    </source>
</evidence>
<reference evidence="5 6" key="1">
    <citation type="submission" date="2022-01" db="EMBL/GenBank/DDBJ databases">
        <title>A chromosomal length assembly of Cordylochernes scorpioides.</title>
        <authorList>
            <person name="Zeh D."/>
            <person name="Zeh J."/>
        </authorList>
    </citation>
    <scope>NUCLEOTIDE SEQUENCE [LARGE SCALE GENOMIC DNA]</scope>
    <source>
        <strain evidence="5">IN4F17</strain>
        <tissue evidence="5">Whole Body</tissue>
    </source>
</reference>
<dbReference type="InterPro" id="IPR027417">
    <property type="entry name" value="P-loop_NTPase"/>
</dbReference>
<keyword evidence="1" id="KW-0554">One-carbon metabolism</keyword>
<evidence type="ECO:0000256" key="3">
    <source>
        <dbReference type="ARBA" id="ARBA00022741"/>
    </source>
</evidence>
<keyword evidence="3" id="KW-0547">Nucleotide-binding</keyword>
<keyword evidence="4" id="KW-0067">ATP-binding</keyword>
<dbReference type="EMBL" id="CP092883">
    <property type="protein sequence ID" value="UYV81933.1"/>
    <property type="molecule type" value="Genomic_DNA"/>
</dbReference>
<sequence length="152" mass="17011">MKEIPLEKLPISDKIKIIAQKIYGAEDVEFLPAAQAKLEQYERQVSLTCQNRHLNKVSSIEERLPFFNILPSRFHQYKVAKCDQGFGHLPICMAKTHLSLSHDPQLKGAPTGFVLPIRDLRASVGAGFIYPLVGTVRTAVAFVYLCSCYYGG</sequence>
<organism evidence="5 6">
    <name type="scientific">Cordylochernes scorpioides</name>
    <dbReference type="NCBI Taxonomy" id="51811"/>
    <lineage>
        <taxon>Eukaryota</taxon>
        <taxon>Metazoa</taxon>
        <taxon>Ecdysozoa</taxon>
        <taxon>Arthropoda</taxon>
        <taxon>Chelicerata</taxon>
        <taxon>Arachnida</taxon>
        <taxon>Pseudoscorpiones</taxon>
        <taxon>Cheliferoidea</taxon>
        <taxon>Chernetidae</taxon>
        <taxon>Cordylochernes</taxon>
    </lineage>
</organism>
<proteinExistence type="predicted"/>
<dbReference type="InterPro" id="IPR000559">
    <property type="entry name" value="Formate_THF_ligase"/>
</dbReference>
<evidence type="ECO:0000313" key="5">
    <source>
        <dbReference type="EMBL" id="UYV81933.1"/>
    </source>
</evidence>
<keyword evidence="2" id="KW-0436">Ligase</keyword>
<dbReference type="SUPFAM" id="SSF52540">
    <property type="entry name" value="P-loop containing nucleoside triphosphate hydrolases"/>
    <property type="match status" value="1"/>
</dbReference>
<keyword evidence="6" id="KW-1185">Reference proteome</keyword>
<accession>A0ABY6LL99</accession>
<protein>
    <submittedName>
        <fullName evidence="5">MTHFD1</fullName>
    </submittedName>
</protein>